<evidence type="ECO:0000313" key="3">
    <source>
        <dbReference type="WBParaSite" id="GPLIN_001284400"/>
    </source>
</evidence>
<proteinExistence type="predicted"/>
<name>A0A183CIY8_GLOPA</name>
<sequence>MQSLNERLNSVQAMVIAELKEQKLSNANALQEKIAKMEEYQKQQQRNIVDLLKTIAAKNPGLRLAGYDKEFTADQE</sequence>
<dbReference type="Proteomes" id="UP000050741">
    <property type="component" value="Unassembled WGS sequence"/>
</dbReference>
<dbReference type="AlphaFoldDB" id="A0A183CIY8"/>
<organism evidence="2 3">
    <name type="scientific">Globodera pallida</name>
    <name type="common">Potato cyst nematode worm</name>
    <name type="synonym">Heterodera pallida</name>
    <dbReference type="NCBI Taxonomy" id="36090"/>
    <lineage>
        <taxon>Eukaryota</taxon>
        <taxon>Metazoa</taxon>
        <taxon>Ecdysozoa</taxon>
        <taxon>Nematoda</taxon>
        <taxon>Chromadorea</taxon>
        <taxon>Rhabditida</taxon>
        <taxon>Tylenchina</taxon>
        <taxon>Tylenchomorpha</taxon>
        <taxon>Tylenchoidea</taxon>
        <taxon>Heteroderidae</taxon>
        <taxon>Heteroderinae</taxon>
        <taxon>Globodera</taxon>
    </lineage>
</organism>
<evidence type="ECO:0000256" key="1">
    <source>
        <dbReference type="SAM" id="Coils"/>
    </source>
</evidence>
<reference evidence="3" key="3">
    <citation type="submission" date="2016-06" db="UniProtKB">
        <authorList>
            <consortium name="WormBaseParasite"/>
        </authorList>
    </citation>
    <scope>IDENTIFICATION</scope>
</reference>
<keyword evidence="1" id="KW-0175">Coiled coil</keyword>
<reference evidence="2" key="2">
    <citation type="submission" date="2014-05" db="EMBL/GenBank/DDBJ databases">
        <title>The genome and life-stage specific transcriptomes of Globodera pallida elucidate key aspects of plant parasitism by a cyst nematode.</title>
        <authorList>
            <person name="Cotton J.A."/>
            <person name="Lilley C.J."/>
            <person name="Jones L.M."/>
            <person name="Kikuchi T."/>
            <person name="Reid A.J."/>
            <person name="Thorpe P."/>
            <person name="Tsai I.J."/>
            <person name="Beasley H."/>
            <person name="Blok V."/>
            <person name="Cock P.J.A."/>
            <person name="Van den Akker S.E."/>
            <person name="Holroyd N."/>
            <person name="Hunt M."/>
            <person name="Mantelin S."/>
            <person name="Naghra H."/>
            <person name="Pain A."/>
            <person name="Palomares-Rius J.E."/>
            <person name="Zarowiecki M."/>
            <person name="Berriman M."/>
            <person name="Jones J.T."/>
            <person name="Urwin P.E."/>
        </authorList>
    </citation>
    <scope>NUCLEOTIDE SEQUENCE [LARGE SCALE GENOMIC DNA]</scope>
    <source>
        <strain evidence="2">Lindley</strain>
    </source>
</reference>
<accession>A0A183CIY8</accession>
<evidence type="ECO:0000313" key="2">
    <source>
        <dbReference type="Proteomes" id="UP000050741"/>
    </source>
</evidence>
<keyword evidence="2" id="KW-1185">Reference proteome</keyword>
<dbReference type="WBParaSite" id="GPLIN_001284400">
    <property type="protein sequence ID" value="GPLIN_001284400"/>
    <property type="gene ID" value="GPLIN_001284400"/>
</dbReference>
<protein>
    <submittedName>
        <fullName evidence="3">Transcriptional regulator</fullName>
    </submittedName>
</protein>
<reference evidence="2" key="1">
    <citation type="submission" date="2013-12" db="EMBL/GenBank/DDBJ databases">
        <authorList>
            <person name="Aslett M."/>
        </authorList>
    </citation>
    <scope>NUCLEOTIDE SEQUENCE [LARGE SCALE GENOMIC DNA]</scope>
    <source>
        <strain evidence="2">Lindley</strain>
    </source>
</reference>
<feature type="coiled-coil region" evidence="1">
    <location>
        <begin position="20"/>
        <end position="47"/>
    </location>
</feature>